<dbReference type="AlphaFoldDB" id="A0A175RW33"/>
<proteinExistence type="predicted"/>
<dbReference type="RefSeq" id="WP_058725442.1">
    <property type="nucleotide sequence ID" value="NZ_LDQC01000038.1"/>
</dbReference>
<dbReference type="EMBL" id="LDQC01000038">
    <property type="protein sequence ID" value="KTR07757.1"/>
    <property type="molecule type" value="Genomic_DNA"/>
</dbReference>
<dbReference type="OrthoDB" id="4196369at2"/>
<evidence type="ECO:0000313" key="2">
    <source>
        <dbReference type="Proteomes" id="UP000078252"/>
    </source>
</evidence>
<dbReference type="PATRIC" id="fig|33881.3.peg.1758"/>
<protein>
    <submittedName>
        <fullName evidence="1">Uncharacterized protein</fullName>
    </submittedName>
</protein>
<name>A0A175RW33_9MICO</name>
<dbReference type="STRING" id="33881.NS184_07260"/>
<sequence length="232" mass="24391">MELAGTEDHLADRRLVVIAAQDISSYAMAVPAGWVHIPIGDRASMLGVISSVVEDTADNSWRASIGSLFDTALASDPNGRLLDTFMTQGPLPGTAIAASITVARVEVVPSDDHGVEELLLARLTRDGARVRSIGGSVGVVSTTLGESERAVEDSAEVLARETALLQVPGQDAFVLALVLNVVADTSGDRPGAESERNVVHALSDLFDAMLGTFRWVDHTGAVVPPAEAREAW</sequence>
<evidence type="ECO:0000313" key="1">
    <source>
        <dbReference type="EMBL" id="KTR07757.1"/>
    </source>
</evidence>
<dbReference type="Proteomes" id="UP000078252">
    <property type="component" value="Unassembled WGS sequence"/>
</dbReference>
<reference evidence="1 2" key="1">
    <citation type="journal article" date="2016" name="Front. Microbiol.">
        <title>Genomic Resource of Rice Seed Associated Bacteria.</title>
        <authorList>
            <person name="Midha S."/>
            <person name="Bansal K."/>
            <person name="Sharma S."/>
            <person name="Kumar N."/>
            <person name="Patil P.P."/>
            <person name="Chaudhry V."/>
            <person name="Patil P.B."/>
        </authorList>
    </citation>
    <scope>NUCLEOTIDE SEQUENCE [LARGE SCALE GENOMIC DNA]</scope>
    <source>
        <strain evidence="1 2">NS184</strain>
    </source>
</reference>
<gene>
    <name evidence="1" type="ORF">NS184_07260</name>
</gene>
<comment type="caution">
    <text evidence="1">The sequence shown here is derived from an EMBL/GenBank/DDBJ whole genome shotgun (WGS) entry which is preliminary data.</text>
</comment>
<organism evidence="1 2">
    <name type="scientific">Curtobacterium luteum</name>
    <dbReference type="NCBI Taxonomy" id="33881"/>
    <lineage>
        <taxon>Bacteria</taxon>
        <taxon>Bacillati</taxon>
        <taxon>Actinomycetota</taxon>
        <taxon>Actinomycetes</taxon>
        <taxon>Micrococcales</taxon>
        <taxon>Microbacteriaceae</taxon>
        <taxon>Curtobacterium</taxon>
    </lineage>
</organism>
<accession>A0A175RW33</accession>